<evidence type="ECO:0000256" key="3">
    <source>
        <dbReference type="ARBA" id="ARBA00022737"/>
    </source>
</evidence>
<feature type="region of interest" description="Disordered" evidence="8">
    <location>
        <begin position="1132"/>
        <end position="1205"/>
    </location>
</feature>
<keyword evidence="2" id="KW-0678">Repressor</keyword>
<dbReference type="SMART" id="SM00761">
    <property type="entry name" value="HDAC_interact"/>
    <property type="match status" value="1"/>
</dbReference>
<feature type="region of interest" description="Disordered" evidence="8">
    <location>
        <begin position="877"/>
        <end position="913"/>
    </location>
</feature>
<feature type="compositionally biased region" description="Acidic residues" evidence="8">
    <location>
        <begin position="1190"/>
        <end position="1204"/>
    </location>
</feature>
<keyword evidence="3" id="KW-0677">Repeat</keyword>
<keyword evidence="11" id="KW-1185">Reference proteome</keyword>
<reference evidence="10 11" key="1">
    <citation type="submission" date="2024-01" db="EMBL/GenBank/DDBJ databases">
        <title>The genomes of 5 underutilized Papilionoideae crops provide insights into root nodulation and disease resistanc.</title>
        <authorList>
            <person name="Jiang F."/>
        </authorList>
    </citation>
    <scope>NUCLEOTIDE SEQUENCE [LARGE SCALE GENOMIC DNA]</scope>
    <source>
        <strain evidence="10">JINMINGXINNONG_FW02</strain>
        <tissue evidence="10">Leaves</tissue>
    </source>
</reference>
<dbReference type="InterPro" id="IPR039774">
    <property type="entry name" value="Sin3-like"/>
</dbReference>
<dbReference type="EMBL" id="JAYMYR010000008">
    <property type="protein sequence ID" value="KAK7348676.1"/>
    <property type="molecule type" value="Genomic_DNA"/>
</dbReference>
<evidence type="ECO:0000313" key="11">
    <source>
        <dbReference type="Proteomes" id="UP001374584"/>
    </source>
</evidence>
<protein>
    <recommendedName>
        <fullName evidence="9">Histone deacetylase interacting domain-containing protein</fullName>
    </recommendedName>
</protein>
<dbReference type="Pfam" id="PF08295">
    <property type="entry name" value="Sin3_corepress"/>
    <property type="match status" value="1"/>
</dbReference>
<name>A0AAN9M6C2_PHACN</name>
<feature type="compositionally biased region" description="Basic and acidic residues" evidence="8">
    <location>
        <begin position="537"/>
        <end position="567"/>
    </location>
</feature>
<keyword evidence="4" id="KW-0805">Transcription regulation</keyword>
<keyword evidence="6 7" id="KW-0539">Nucleus</keyword>
<feature type="region of interest" description="Disordered" evidence="8">
    <location>
        <begin position="121"/>
        <end position="147"/>
    </location>
</feature>
<evidence type="ECO:0000256" key="6">
    <source>
        <dbReference type="ARBA" id="ARBA00023242"/>
    </source>
</evidence>
<proteinExistence type="predicted"/>
<sequence length="1525" mass="173630">MLYPILISYKYTYISHCELSHLHPLYVIHSFSAFCFFTQKNKGNFLFFFNLFQLETQLLKVGVLAYRLRIGLCGGDLCAIRRAGNLACVSCLCEFPEVRSASCCFLLFECERMKRSRDDAYMSSQHKRPMVSSRGEPSGQPQMMSGGGQRLTTNDALAYLKAVKDMFQDKREKYDDFLEVMKDFKAQRIDTTGVIARVKELFKGHKDLILGFNTFLPKGYEITLPLEDEQPPQKKPVEFAEAISFVGKIKTRFQSNDSVYKSFLDILNMYRKETKSITEVYEEVAALFQDHADLLEEFTHFLPDTSGAASNLYASTRNPLLRDRSSAMPTVRQMHVEKRERNIASQGDRDFSADHPDPELDRCLVKADKDQRRRDEKEKESREEKDKRQRERDDRDYDHDASRENLSHKRKSACRAEDSGAEPLHDTDENFGMHPVSYACEDKSSLKSMYSPVIGYLDKVKEKLRNPEDYQEFLKCLNIYCKEIIARHELQSLVGNLLGKYADLMEGFDEFLSQCEKNEGFLAGLLKKKSFWHEGHGPKPMKVEDKDRDRDDGMKERDRECREREKSNATANKDVSAPKMSLYASKDKYAGKPISELDLSNCEQCTPSYRLLPKNYLIPAASQRTELGAEVLNDYWVSVTSGSEDYSFKHMRKNQYEESLFRCEDDRFELDMLLESVNVATKRVEELLEKINANIIKGDSPIRIEEHLTALNLRCIERLYGDHGLDVMDVLKKNAFLALPVILTRLKQKQEEWARCRADFNKVWAEIYAKNYHKSLDHRSFYFKQQDTKSLSTKVLLVEIKEISEKKRKEDDVLLAIAAGNRQPIIPHLEFVYPDPDIHEDLYQLIKYSCGEMCTTEQLDKAMKIWTTFLEPVFGVPSRSQGPEDTEDVVKDRNNSTKSGTEIVAGDGSPVMNPKNLNINRNGDENFLFEQSHSCKQWQPSGHNKVKEDNHLDLDCFAHKTEALGSNTQQGKMSINASIPDEVSRANKQDHSTERLVNANVSLSSAVEQNNRRTNVDNATGLAANPLRPGNISSVGGVGLPSLEGADSTRPVTSINGAVIEDSKVHRYQEESVGHFRSEREEGELSPNGDLDEDNSADYGHSGSEALHRGKDGNIYRLYQNRHGDVVRAVAGGENEADDEGEESLRRSLEDSENASENGDVSGTESGDGEECSREHEDGDHDHDNKAESEGEAEGMADANDVEGDGASLPYSERFLFNVKPLAKYVPPTLHEKERTGRVFYGNDAFYLLFRLHQTLYERIRSAKVNSSSAERKWRASNDTDSTDQYGRFLSALYNLLDGSSDSTKFEDDCRAIIGTQSYVLFTLDKLIYKLVKQLQAVAADEMDNKLLQLYAYEKSRKPGRFVDLVCHENARVLLHDENIYRIECSAAPTQLSIQLMDYGFDKPEVTTVSMDPNFSAYLHNDFLSVVPDKKEKSGIYLKRNKRKNGSSDEFSSQTMDGLQIVNGLECKIACNSSKVSYVLDTEDLLYQTRKKRRTLHQSNSCLEQSKSSIISSSREQRVCKLFSN</sequence>
<dbReference type="GO" id="GO:0000122">
    <property type="term" value="P:negative regulation of transcription by RNA polymerase II"/>
    <property type="evidence" value="ECO:0007669"/>
    <property type="project" value="TreeGrafter"/>
</dbReference>
<evidence type="ECO:0000313" key="10">
    <source>
        <dbReference type="EMBL" id="KAK7348676.1"/>
    </source>
</evidence>
<dbReference type="Gene3D" id="1.20.1160.11">
    <property type="entry name" value="Paired amphipathic helix"/>
    <property type="match status" value="3"/>
</dbReference>
<dbReference type="FunFam" id="1.20.1160.11:FF:000002">
    <property type="entry name" value="Paired amphipathic helix protein SIN3"/>
    <property type="match status" value="1"/>
</dbReference>
<organism evidence="10 11">
    <name type="scientific">Phaseolus coccineus</name>
    <name type="common">Scarlet runner bean</name>
    <name type="synonym">Phaseolus multiflorus</name>
    <dbReference type="NCBI Taxonomy" id="3886"/>
    <lineage>
        <taxon>Eukaryota</taxon>
        <taxon>Viridiplantae</taxon>
        <taxon>Streptophyta</taxon>
        <taxon>Embryophyta</taxon>
        <taxon>Tracheophyta</taxon>
        <taxon>Spermatophyta</taxon>
        <taxon>Magnoliopsida</taxon>
        <taxon>eudicotyledons</taxon>
        <taxon>Gunneridae</taxon>
        <taxon>Pentapetalae</taxon>
        <taxon>rosids</taxon>
        <taxon>fabids</taxon>
        <taxon>Fabales</taxon>
        <taxon>Fabaceae</taxon>
        <taxon>Papilionoideae</taxon>
        <taxon>50 kb inversion clade</taxon>
        <taxon>NPAAA clade</taxon>
        <taxon>indigoferoid/millettioid clade</taxon>
        <taxon>Phaseoleae</taxon>
        <taxon>Phaseolus</taxon>
    </lineage>
</organism>
<dbReference type="PANTHER" id="PTHR12346">
    <property type="entry name" value="SIN3B-RELATED"/>
    <property type="match status" value="1"/>
</dbReference>
<comment type="subcellular location">
    <subcellularLocation>
        <location evidence="1 7">Nucleus</location>
    </subcellularLocation>
</comment>
<dbReference type="InterPro" id="IPR013194">
    <property type="entry name" value="HDAC_interact_dom"/>
</dbReference>
<keyword evidence="5" id="KW-0804">Transcription</keyword>
<dbReference type="PROSITE" id="PS51477">
    <property type="entry name" value="PAH"/>
    <property type="match status" value="3"/>
</dbReference>
<dbReference type="Proteomes" id="UP001374584">
    <property type="component" value="Unassembled WGS sequence"/>
</dbReference>
<evidence type="ECO:0000256" key="1">
    <source>
        <dbReference type="ARBA" id="ARBA00004123"/>
    </source>
</evidence>
<gene>
    <name evidence="10" type="ORF">VNO80_23280</name>
</gene>
<dbReference type="Pfam" id="PF02671">
    <property type="entry name" value="PAH"/>
    <property type="match status" value="3"/>
</dbReference>
<dbReference type="InterPro" id="IPR003822">
    <property type="entry name" value="PAH"/>
</dbReference>
<feature type="region of interest" description="Disordered" evidence="8">
    <location>
        <begin position="1070"/>
        <end position="1109"/>
    </location>
</feature>
<evidence type="ECO:0000256" key="2">
    <source>
        <dbReference type="ARBA" id="ARBA00022491"/>
    </source>
</evidence>
<feature type="compositionally biased region" description="Basic and acidic residues" evidence="8">
    <location>
        <begin position="334"/>
        <end position="407"/>
    </location>
</feature>
<evidence type="ECO:0000256" key="8">
    <source>
        <dbReference type="SAM" id="MobiDB-lite"/>
    </source>
</evidence>
<feature type="region of interest" description="Disordered" evidence="8">
    <location>
        <begin position="537"/>
        <end position="573"/>
    </location>
</feature>
<evidence type="ECO:0000256" key="7">
    <source>
        <dbReference type="PROSITE-ProRule" id="PRU00810"/>
    </source>
</evidence>
<evidence type="ECO:0000256" key="5">
    <source>
        <dbReference type="ARBA" id="ARBA00023163"/>
    </source>
</evidence>
<dbReference type="GO" id="GO:0003714">
    <property type="term" value="F:transcription corepressor activity"/>
    <property type="evidence" value="ECO:0007669"/>
    <property type="project" value="InterPro"/>
</dbReference>
<feature type="compositionally biased region" description="Basic and acidic residues" evidence="8">
    <location>
        <begin position="414"/>
        <end position="428"/>
    </location>
</feature>
<dbReference type="FunFam" id="1.20.1160.11:FF:000003">
    <property type="entry name" value="Paired amphipathic helix SIN3-like protein"/>
    <property type="match status" value="1"/>
</dbReference>
<feature type="domain" description="Histone deacetylase interacting" evidence="9">
    <location>
        <begin position="601"/>
        <end position="701"/>
    </location>
</feature>
<feature type="compositionally biased region" description="Polar residues" evidence="8">
    <location>
        <begin position="1155"/>
        <end position="1165"/>
    </location>
</feature>
<comment type="caution">
    <text evidence="10">The sequence shown here is derived from an EMBL/GenBank/DDBJ whole genome shotgun (WGS) entry which is preliminary data.</text>
</comment>
<evidence type="ECO:0000256" key="4">
    <source>
        <dbReference type="ARBA" id="ARBA00023015"/>
    </source>
</evidence>
<feature type="compositionally biased region" description="Basic and acidic residues" evidence="8">
    <location>
        <begin position="1070"/>
        <end position="1080"/>
    </location>
</feature>
<dbReference type="GO" id="GO:0000118">
    <property type="term" value="C:histone deacetylase complex"/>
    <property type="evidence" value="ECO:0007669"/>
    <property type="project" value="TreeGrafter"/>
</dbReference>
<evidence type="ECO:0000259" key="9">
    <source>
        <dbReference type="SMART" id="SM00761"/>
    </source>
</evidence>
<accession>A0AAN9M6C2</accession>
<dbReference type="FunFam" id="1.20.1160.11:FF:000001">
    <property type="entry name" value="Paired amphipathic helix protein Sin3"/>
    <property type="match status" value="1"/>
</dbReference>
<feature type="compositionally biased region" description="Basic and acidic residues" evidence="8">
    <location>
        <begin position="1171"/>
        <end position="1189"/>
    </location>
</feature>
<dbReference type="GO" id="GO:0000785">
    <property type="term" value="C:chromatin"/>
    <property type="evidence" value="ECO:0007669"/>
    <property type="project" value="TreeGrafter"/>
</dbReference>
<dbReference type="InterPro" id="IPR031693">
    <property type="entry name" value="Sin3_C"/>
</dbReference>
<dbReference type="InterPro" id="IPR036600">
    <property type="entry name" value="PAH_sf"/>
</dbReference>
<feature type="region of interest" description="Disordered" evidence="8">
    <location>
        <begin position="320"/>
        <end position="430"/>
    </location>
</feature>
<dbReference type="PANTHER" id="PTHR12346:SF0">
    <property type="entry name" value="SIN3A, ISOFORM G"/>
    <property type="match status" value="1"/>
</dbReference>
<dbReference type="SUPFAM" id="SSF47762">
    <property type="entry name" value="PAH2 domain"/>
    <property type="match status" value="3"/>
</dbReference>
<dbReference type="Pfam" id="PF16879">
    <property type="entry name" value="Sin3a_C"/>
    <property type="match status" value="1"/>
</dbReference>